<comment type="caution">
    <text evidence="2">The sequence shown here is derived from an EMBL/GenBank/DDBJ whole genome shotgun (WGS) entry which is preliminary data.</text>
</comment>
<gene>
    <name evidence="2" type="ORF">SmJEL517_g00156</name>
</gene>
<dbReference type="EMBL" id="QEAO01000001">
    <property type="protein sequence ID" value="TPX38367.1"/>
    <property type="molecule type" value="Genomic_DNA"/>
</dbReference>
<reference evidence="2 3" key="1">
    <citation type="journal article" date="2019" name="Sci. Rep.">
        <title>Comparative genomics of chytrid fungi reveal insights into the obligate biotrophic and pathogenic lifestyle of Synchytrium endobioticum.</title>
        <authorList>
            <person name="van de Vossenberg B.T.L.H."/>
            <person name="Warris S."/>
            <person name="Nguyen H.D.T."/>
            <person name="van Gent-Pelzer M.P.E."/>
            <person name="Joly D.L."/>
            <person name="van de Geest H.C."/>
            <person name="Bonants P.J.M."/>
            <person name="Smith D.S."/>
            <person name="Levesque C.A."/>
            <person name="van der Lee T.A.J."/>
        </authorList>
    </citation>
    <scope>NUCLEOTIDE SEQUENCE [LARGE SCALE GENOMIC DNA]</scope>
    <source>
        <strain evidence="2 3">JEL517</strain>
    </source>
</reference>
<accession>A0A507CBC7</accession>
<protein>
    <submittedName>
        <fullName evidence="2">Uncharacterized protein</fullName>
    </submittedName>
</protein>
<dbReference type="OrthoDB" id="68104at2759"/>
<evidence type="ECO:0000313" key="2">
    <source>
        <dbReference type="EMBL" id="TPX38367.1"/>
    </source>
</evidence>
<dbReference type="RefSeq" id="XP_031028081.1">
    <property type="nucleotide sequence ID" value="XM_031166086.1"/>
</dbReference>
<comment type="similarity">
    <text evidence="1">Belongs to the UPF0145 family.</text>
</comment>
<dbReference type="InterPro" id="IPR002765">
    <property type="entry name" value="UPF0145_YbjQ-like"/>
</dbReference>
<sequence length="123" mass="13192">MDLKRVAMSDTIKPEFVSTLFECPPSYVLVAQLGMVRGITVRSRNVVAAIGGVLKAAVGGSIETFRTLCEDARQEAYNVMVDHAFALGANAILGVRYGNTDISPGIAEMLCYGTAVRIEPRPT</sequence>
<keyword evidence="3" id="KW-1185">Reference proteome</keyword>
<dbReference type="GeneID" id="42001383"/>
<proteinExistence type="inferred from homology"/>
<dbReference type="Gene3D" id="3.30.110.70">
    <property type="entry name" value="Hypothetical protein apc22750. Chain B"/>
    <property type="match status" value="1"/>
</dbReference>
<name>A0A507CBC7_9FUNG</name>
<dbReference type="PANTHER" id="PTHR34068:SF2">
    <property type="entry name" value="UPF0145 PROTEIN SCO3412"/>
    <property type="match status" value="1"/>
</dbReference>
<dbReference type="SUPFAM" id="SSF117782">
    <property type="entry name" value="YbjQ-like"/>
    <property type="match status" value="1"/>
</dbReference>
<dbReference type="AlphaFoldDB" id="A0A507CBC7"/>
<dbReference type="InterPro" id="IPR035439">
    <property type="entry name" value="UPF0145_dom_sf"/>
</dbReference>
<evidence type="ECO:0000256" key="1">
    <source>
        <dbReference type="ARBA" id="ARBA00010751"/>
    </source>
</evidence>
<dbReference type="Proteomes" id="UP000319731">
    <property type="component" value="Unassembled WGS sequence"/>
</dbReference>
<dbReference type="PANTHER" id="PTHR34068">
    <property type="entry name" value="UPF0145 PROTEIN YBJQ"/>
    <property type="match status" value="1"/>
</dbReference>
<dbReference type="Pfam" id="PF01906">
    <property type="entry name" value="YbjQ_1"/>
    <property type="match status" value="1"/>
</dbReference>
<organism evidence="2 3">
    <name type="scientific">Synchytrium microbalum</name>
    <dbReference type="NCBI Taxonomy" id="1806994"/>
    <lineage>
        <taxon>Eukaryota</taxon>
        <taxon>Fungi</taxon>
        <taxon>Fungi incertae sedis</taxon>
        <taxon>Chytridiomycota</taxon>
        <taxon>Chytridiomycota incertae sedis</taxon>
        <taxon>Chytridiomycetes</taxon>
        <taxon>Synchytriales</taxon>
        <taxon>Synchytriaceae</taxon>
        <taxon>Synchytrium</taxon>
    </lineage>
</organism>
<evidence type="ECO:0000313" key="3">
    <source>
        <dbReference type="Proteomes" id="UP000319731"/>
    </source>
</evidence>